<keyword evidence="2" id="KW-0808">Transferase</keyword>
<dbReference type="RefSeq" id="WP_123780678.1">
    <property type="nucleotide sequence ID" value="NZ_RKIK01000006.1"/>
</dbReference>
<comment type="caution">
    <text evidence="2">The sequence shown here is derived from an EMBL/GenBank/DDBJ whole genome shotgun (WGS) entry which is preliminary data.</text>
</comment>
<name>A0A3N3E4P7_9VIBR</name>
<reference evidence="2 3" key="1">
    <citation type="submission" date="2018-11" db="EMBL/GenBank/DDBJ databases">
        <title>Vibrio ponticus strain CAIM 1751 pathogenic for the snapper Lutjanus guttatus.</title>
        <authorList>
            <person name="Soto-Rodriguez S."/>
            <person name="Lozano-Olvera R."/>
            <person name="Gomez-Gil B."/>
        </authorList>
    </citation>
    <scope>NUCLEOTIDE SEQUENCE [LARGE SCALE GENOMIC DNA]</scope>
    <source>
        <strain evidence="2 3">CAIM 1751</strain>
    </source>
</reference>
<dbReference type="Proteomes" id="UP000278792">
    <property type="component" value="Unassembled WGS sequence"/>
</dbReference>
<dbReference type="AlphaFoldDB" id="A0A3N3E4P7"/>
<evidence type="ECO:0000259" key="1">
    <source>
        <dbReference type="PROSITE" id="PS51186"/>
    </source>
</evidence>
<dbReference type="GO" id="GO:0016747">
    <property type="term" value="F:acyltransferase activity, transferring groups other than amino-acyl groups"/>
    <property type="evidence" value="ECO:0007669"/>
    <property type="project" value="InterPro"/>
</dbReference>
<dbReference type="Gene3D" id="3.40.630.30">
    <property type="match status" value="1"/>
</dbReference>
<protein>
    <submittedName>
        <fullName evidence="2">N-acetyltransferase</fullName>
    </submittedName>
</protein>
<evidence type="ECO:0000313" key="3">
    <source>
        <dbReference type="Proteomes" id="UP000278792"/>
    </source>
</evidence>
<dbReference type="Pfam" id="PF13673">
    <property type="entry name" value="Acetyltransf_10"/>
    <property type="match status" value="1"/>
</dbReference>
<dbReference type="SUPFAM" id="SSF55729">
    <property type="entry name" value="Acyl-CoA N-acyltransferases (Nat)"/>
    <property type="match status" value="1"/>
</dbReference>
<gene>
    <name evidence="2" type="ORF">EGH82_03835</name>
</gene>
<accession>A0A3N3E4P7</accession>
<evidence type="ECO:0000313" key="2">
    <source>
        <dbReference type="EMBL" id="ROV61704.1"/>
    </source>
</evidence>
<dbReference type="InterPro" id="IPR000182">
    <property type="entry name" value="GNAT_dom"/>
</dbReference>
<dbReference type="InterPro" id="IPR016181">
    <property type="entry name" value="Acyl_CoA_acyltransferase"/>
</dbReference>
<dbReference type="EMBL" id="RKIK01000006">
    <property type="protein sequence ID" value="ROV61704.1"/>
    <property type="molecule type" value="Genomic_DNA"/>
</dbReference>
<organism evidence="2 3">
    <name type="scientific">Vibrio ponticus</name>
    <dbReference type="NCBI Taxonomy" id="265668"/>
    <lineage>
        <taxon>Bacteria</taxon>
        <taxon>Pseudomonadati</taxon>
        <taxon>Pseudomonadota</taxon>
        <taxon>Gammaproteobacteria</taxon>
        <taxon>Vibrionales</taxon>
        <taxon>Vibrionaceae</taxon>
        <taxon>Vibrio</taxon>
    </lineage>
</organism>
<sequence length="155" mass="17085">MKNEISFRAYTPSDKDSCLQVFDSNCPAYFATNEREDYANFLECNPTGYEVCLLNNNIIGAYGLSGSSLEFYSLNWILISPNAQGIGVGNQFMHRAISKAQQLNVAQIKIAASHLSAPFFAKYGAIEISATPDGWGIGMHRIEMELNLLPPSPLK</sequence>
<dbReference type="CDD" id="cd04301">
    <property type="entry name" value="NAT_SF"/>
    <property type="match status" value="1"/>
</dbReference>
<feature type="domain" description="N-acetyltransferase" evidence="1">
    <location>
        <begin position="5"/>
        <end position="149"/>
    </location>
</feature>
<dbReference type="PROSITE" id="PS51186">
    <property type="entry name" value="GNAT"/>
    <property type="match status" value="1"/>
</dbReference>
<proteinExistence type="predicted"/>